<evidence type="ECO:0000256" key="9">
    <source>
        <dbReference type="ARBA" id="ARBA00048743"/>
    </source>
</evidence>
<dbReference type="InterPro" id="IPR018094">
    <property type="entry name" value="Thymidylate_kinase"/>
</dbReference>
<evidence type="ECO:0000256" key="1">
    <source>
        <dbReference type="ARBA" id="ARBA00009776"/>
    </source>
</evidence>
<keyword evidence="5 10" id="KW-0545">Nucleotide biosynthesis</keyword>
<evidence type="ECO:0000256" key="3">
    <source>
        <dbReference type="ARBA" id="ARBA00017144"/>
    </source>
</evidence>
<dbReference type="HAMAP" id="MF_00165">
    <property type="entry name" value="Thymidylate_kinase"/>
    <property type="match status" value="1"/>
</dbReference>
<keyword evidence="7 10" id="KW-0418">Kinase</keyword>
<dbReference type="PANTHER" id="PTHR10344:SF4">
    <property type="entry name" value="UMP-CMP KINASE 2, MITOCHONDRIAL"/>
    <property type="match status" value="1"/>
</dbReference>
<dbReference type="CDD" id="cd01672">
    <property type="entry name" value="TMPK"/>
    <property type="match status" value="1"/>
</dbReference>
<proteinExistence type="inferred from homology"/>
<dbReference type="Pfam" id="PF02223">
    <property type="entry name" value="Thymidylate_kin"/>
    <property type="match status" value="1"/>
</dbReference>
<feature type="binding site" evidence="10">
    <location>
        <begin position="10"/>
        <end position="17"/>
    </location>
    <ligand>
        <name>ATP</name>
        <dbReference type="ChEBI" id="CHEBI:30616"/>
    </ligand>
</feature>
<evidence type="ECO:0000259" key="11">
    <source>
        <dbReference type="Pfam" id="PF02223"/>
    </source>
</evidence>
<evidence type="ECO:0000256" key="4">
    <source>
        <dbReference type="ARBA" id="ARBA00022679"/>
    </source>
</evidence>
<keyword evidence="13" id="KW-1185">Reference proteome</keyword>
<comment type="catalytic activity">
    <reaction evidence="9 10">
        <text>dTMP + ATP = dTDP + ADP</text>
        <dbReference type="Rhea" id="RHEA:13517"/>
        <dbReference type="ChEBI" id="CHEBI:30616"/>
        <dbReference type="ChEBI" id="CHEBI:58369"/>
        <dbReference type="ChEBI" id="CHEBI:63528"/>
        <dbReference type="ChEBI" id="CHEBI:456216"/>
        <dbReference type="EC" id="2.7.4.9"/>
    </reaction>
</comment>
<evidence type="ECO:0000256" key="10">
    <source>
        <dbReference type="HAMAP-Rule" id="MF_00165"/>
    </source>
</evidence>
<dbReference type="EC" id="2.7.4.9" evidence="2 10"/>
<keyword evidence="8 10" id="KW-0067">ATP-binding</keyword>
<reference evidence="12 13" key="1">
    <citation type="submission" date="2024-07" db="EMBL/GenBank/DDBJ databases">
        <authorList>
            <person name="Yun M."/>
        </authorList>
    </citation>
    <scope>NUCLEOTIDE SEQUENCE [LARGE SCALE GENOMIC DNA]</scope>
    <source>
        <strain evidence="12 13">MS01</strain>
    </source>
</reference>
<evidence type="ECO:0000313" key="12">
    <source>
        <dbReference type="EMBL" id="MEX0381567.1"/>
    </source>
</evidence>
<protein>
    <recommendedName>
        <fullName evidence="3 10">Thymidylate kinase</fullName>
        <ecNumber evidence="2 10">2.7.4.9</ecNumber>
    </recommendedName>
    <alternativeName>
        <fullName evidence="10">dTMP kinase</fullName>
    </alternativeName>
</protein>
<dbReference type="SUPFAM" id="SSF52540">
    <property type="entry name" value="P-loop containing nucleoside triphosphate hydrolases"/>
    <property type="match status" value="1"/>
</dbReference>
<keyword evidence="4 10" id="KW-0808">Transferase</keyword>
<name>A0ABV3S554_9LACO</name>
<accession>A0ABV3S554</accession>
<feature type="domain" description="Thymidylate kinase-like" evidence="11">
    <location>
        <begin position="10"/>
        <end position="187"/>
    </location>
</feature>
<evidence type="ECO:0000256" key="6">
    <source>
        <dbReference type="ARBA" id="ARBA00022741"/>
    </source>
</evidence>
<dbReference type="GO" id="GO:0004798">
    <property type="term" value="F:dTMP kinase activity"/>
    <property type="evidence" value="ECO:0007669"/>
    <property type="project" value="UniProtKB-EC"/>
</dbReference>
<dbReference type="PANTHER" id="PTHR10344">
    <property type="entry name" value="THYMIDYLATE KINASE"/>
    <property type="match status" value="1"/>
</dbReference>
<comment type="similarity">
    <text evidence="1 10">Belongs to the thymidylate kinase family.</text>
</comment>
<organism evidence="12 13">
    <name type="scientific">Leuconostoc aquikimchii</name>
    <dbReference type="NCBI Taxonomy" id="3236804"/>
    <lineage>
        <taxon>Bacteria</taxon>
        <taxon>Bacillati</taxon>
        <taxon>Bacillota</taxon>
        <taxon>Bacilli</taxon>
        <taxon>Lactobacillales</taxon>
        <taxon>Lactobacillaceae</taxon>
        <taxon>Leuconostoc</taxon>
    </lineage>
</organism>
<comment type="function">
    <text evidence="10">Phosphorylation of dTMP to form dTDP in both de novo and salvage pathways of dTTP synthesis.</text>
</comment>
<evidence type="ECO:0000256" key="5">
    <source>
        <dbReference type="ARBA" id="ARBA00022727"/>
    </source>
</evidence>
<dbReference type="EMBL" id="JBFPER010000001">
    <property type="protein sequence ID" value="MEX0381567.1"/>
    <property type="molecule type" value="Genomic_DNA"/>
</dbReference>
<dbReference type="Gene3D" id="3.40.50.300">
    <property type="entry name" value="P-loop containing nucleotide triphosphate hydrolases"/>
    <property type="match status" value="1"/>
</dbReference>
<evidence type="ECO:0000256" key="7">
    <source>
        <dbReference type="ARBA" id="ARBA00022777"/>
    </source>
</evidence>
<keyword evidence="6 10" id="KW-0547">Nucleotide-binding</keyword>
<dbReference type="RefSeq" id="WP_367975376.1">
    <property type="nucleotide sequence ID" value="NZ_JBFPEQ010000001.1"/>
</dbReference>
<comment type="caution">
    <text evidence="12">The sequence shown here is derived from an EMBL/GenBank/DDBJ whole genome shotgun (WGS) entry which is preliminary data.</text>
</comment>
<sequence length="200" mass="22721">MKNLLIAFCGLDGSGKTTQLRLLAHWLSSNQQVVLTTRQPSDDYRNNDRVRNYLDNGIVSNMKAIALLAAADRQNHIFEVVLPGLEKGHVLTDRYLYSSFAFFKARGVDIDFIRSINPDVPEPDLTVFLDLAPRVTLERVANRDGSLKFEERNSKIFKNVRETFLEVLPENSLILDAQLSENDIHKIIINKVKELLNNGL</sequence>
<dbReference type="Proteomes" id="UP001556617">
    <property type="component" value="Unassembled WGS sequence"/>
</dbReference>
<dbReference type="NCBIfam" id="TIGR00041">
    <property type="entry name" value="DTMP_kinase"/>
    <property type="match status" value="1"/>
</dbReference>
<evidence type="ECO:0000256" key="2">
    <source>
        <dbReference type="ARBA" id="ARBA00012980"/>
    </source>
</evidence>
<gene>
    <name evidence="10 12" type="primary">tmk</name>
    <name evidence="12" type="ORF">AB3K24_09530</name>
</gene>
<evidence type="ECO:0000313" key="13">
    <source>
        <dbReference type="Proteomes" id="UP001556617"/>
    </source>
</evidence>
<evidence type="ECO:0000256" key="8">
    <source>
        <dbReference type="ARBA" id="ARBA00022840"/>
    </source>
</evidence>
<dbReference type="InterPro" id="IPR039430">
    <property type="entry name" value="Thymidylate_kin-like_dom"/>
</dbReference>
<dbReference type="InterPro" id="IPR027417">
    <property type="entry name" value="P-loop_NTPase"/>
</dbReference>